<evidence type="ECO:0000313" key="3">
    <source>
        <dbReference type="Proteomes" id="UP001526143"/>
    </source>
</evidence>
<comment type="caution">
    <text evidence="2">The sequence shown here is derived from an EMBL/GenBank/DDBJ whole genome shotgun (WGS) entry which is preliminary data.</text>
</comment>
<dbReference type="RefSeq" id="WP_263748404.1">
    <property type="nucleotide sequence ID" value="NZ_JAOWRF010000356.1"/>
</dbReference>
<feature type="compositionally biased region" description="Gly residues" evidence="1">
    <location>
        <begin position="148"/>
        <end position="158"/>
    </location>
</feature>
<protein>
    <submittedName>
        <fullName evidence="2">Uncharacterized protein</fullName>
    </submittedName>
</protein>
<feature type="compositionally biased region" description="Low complexity" evidence="1">
    <location>
        <begin position="39"/>
        <end position="59"/>
    </location>
</feature>
<evidence type="ECO:0000313" key="2">
    <source>
        <dbReference type="EMBL" id="MCV3216744.1"/>
    </source>
</evidence>
<feature type="region of interest" description="Disordered" evidence="1">
    <location>
        <begin position="121"/>
        <end position="158"/>
    </location>
</feature>
<sequence>MADFNVSSFSNGSNPLDGGSSNAFGGISAGSNSNTFDDGISYQGSSSSTTTGGNSLGQSPWGRLSEVGITDLGSLFSGVGSESSGGNPFADNPAAAQVLFGGDSQGGSPFSNLRSNIDKLVSNSTNSSKPTGGSGITAQSADADTTGGITGGFGGSFGGSTTGNTSSIDFGSGFGGATSEIEIRSYIDTLVNSKLTEGGISPSFNVPGNGFDGGSIPSTNSFGTVSDETFSAIFSIPTTGSFDLASYGIPEVNSFVGGSAIPIQGGGIGSVGGGGVPSFSGGNPFA</sequence>
<feature type="region of interest" description="Disordered" evidence="1">
    <location>
        <begin position="1"/>
        <end position="62"/>
    </location>
</feature>
<evidence type="ECO:0000256" key="1">
    <source>
        <dbReference type="SAM" id="MobiDB-lite"/>
    </source>
</evidence>
<proteinExistence type="predicted"/>
<dbReference type="EMBL" id="JAOWRF010000356">
    <property type="protein sequence ID" value="MCV3216744.1"/>
    <property type="molecule type" value="Genomic_DNA"/>
</dbReference>
<keyword evidence="3" id="KW-1185">Reference proteome</keyword>
<feature type="compositionally biased region" description="Polar residues" evidence="1">
    <location>
        <begin position="1"/>
        <end position="36"/>
    </location>
</feature>
<accession>A0ABT3B786</accession>
<reference evidence="2 3" key="1">
    <citation type="submission" date="2022-10" db="EMBL/GenBank/DDBJ databases">
        <title>Identification of biosynthetic pathway for the production of the potent trypsin inhibitor radiosumin.</title>
        <authorList>
            <person name="Fewer D.P."/>
            <person name="Delbaje E."/>
            <person name="Ouyang X."/>
            <person name="Agostino P.D."/>
            <person name="Wahlsten M."/>
            <person name="Jokela J."/>
            <person name="Permi P."/>
            <person name="Haapaniemi E."/>
            <person name="Koistinen H."/>
        </authorList>
    </citation>
    <scope>NUCLEOTIDE SEQUENCE [LARGE SCALE GENOMIC DNA]</scope>
    <source>
        <strain evidence="2 3">NIES-515</strain>
    </source>
</reference>
<dbReference type="Proteomes" id="UP001526143">
    <property type="component" value="Unassembled WGS sequence"/>
</dbReference>
<name>A0ABT3B786_9CYAN</name>
<gene>
    <name evidence="2" type="ORF">OGM63_25110</name>
</gene>
<feature type="compositionally biased region" description="Polar residues" evidence="1">
    <location>
        <begin position="121"/>
        <end position="143"/>
    </location>
</feature>
<organism evidence="2 3">
    <name type="scientific">Plectonema radiosum NIES-515</name>
    <dbReference type="NCBI Taxonomy" id="2986073"/>
    <lineage>
        <taxon>Bacteria</taxon>
        <taxon>Bacillati</taxon>
        <taxon>Cyanobacteriota</taxon>
        <taxon>Cyanophyceae</taxon>
        <taxon>Oscillatoriophycideae</taxon>
        <taxon>Oscillatoriales</taxon>
        <taxon>Microcoleaceae</taxon>
        <taxon>Plectonema</taxon>
    </lineage>
</organism>